<keyword evidence="11" id="KW-1185">Reference proteome</keyword>
<dbReference type="EMBL" id="JAGTTL010000027">
    <property type="protein sequence ID" value="KAK6301097.1"/>
    <property type="molecule type" value="Genomic_DNA"/>
</dbReference>
<organism evidence="10 11">
    <name type="scientific">Coregonus suidteri</name>
    <dbReference type="NCBI Taxonomy" id="861788"/>
    <lineage>
        <taxon>Eukaryota</taxon>
        <taxon>Metazoa</taxon>
        <taxon>Chordata</taxon>
        <taxon>Craniata</taxon>
        <taxon>Vertebrata</taxon>
        <taxon>Euteleostomi</taxon>
        <taxon>Actinopterygii</taxon>
        <taxon>Neopterygii</taxon>
        <taxon>Teleostei</taxon>
        <taxon>Protacanthopterygii</taxon>
        <taxon>Salmoniformes</taxon>
        <taxon>Salmonidae</taxon>
        <taxon>Coregoninae</taxon>
        <taxon>Coregonus</taxon>
    </lineage>
</organism>
<evidence type="ECO:0000256" key="1">
    <source>
        <dbReference type="ARBA" id="ARBA00004370"/>
    </source>
</evidence>
<dbReference type="GO" id="GO:0016020">
    <property type="term" value="C:membrane"/>
    <property type="evidence" value="ECO:0007669"/>
    <property type="project" value="UniProtKB-SubCell"/>
</dbReference>
<evidence type="ECO:0000256" key="5">
    <source>
        <dbReference type="ARBA" id="ARBA00023136"/>
    </source>
</evidence>
<keyword evidence="8" id="KW-1133">Transmembrane helix</keyword>
<evidence type="ECO:0000256" key="3">
    <source>
        <dbReference type="ARBA" id="ARBA00022729"/>
    </source>
</evidence>
<keyword evidence="6" id="KW-0325">Glycoprotein</keyword>
<feature type="compositionally biased region" description="Pro residues" evidence="7">
    <location>
        <begin position="271"/>
        <end position="280"/>
    </location>
</feature>
<evidence type="ECO:0000256" key="2">
    <source>
        <dbReference type="ARBA" id="ARBA00011016"/>
    </source>
</evidence>
<evidence type="ECO:0000256" key="7">
    <source>
        <dbReference type="SAM" id="MobiDB-lite"/>
    </source>
</evidence>
<dbReference type="InterPro" id="IPR026664">
    <property type="entry name" value="Stereocilin-rel"/>
</dbReference>
<feature type="chain" id="PRO_5042827320" description="Mesothelin" evidence="9">
    <location>
        <begin position="25"/>
        <end position="3608"/>
    </location>
</feature>
<gene>
    <name evidence="10" type="ORF">J4Q44_G00291950</name>
</gene>
<evidence type="ECO:0000313" key="10">
    <source>
        <dbReference type="EMBL" id="KAK6301097.1"/>
    </source>
</evidence>
<reference evidence="10 11" key="1">
    <citation type="submission" date="2021-04" db="EMBL/GenBank/DDBJ databases">
        <authorList>
            <person name="De Guttry C."/>
            <person name="Zahm M."/>
            <person name="Klopp C."/>
            <person name="Cabau C."/>
            <person name="Louis A."/>
            <person name="Berthelot C."/>
            <person name="Parey E."/>
            <person name="Roest Crollius H."/>
            <person name="Montfort J."/>
            <person name="Robinson-Rechavi M."/>
            <person name="Bucao C."/>
            <person name="Bouchez O."/>
            <person name="Gislard M."/>
            <person name="Lluch J."/>
            <person name="Milhes M."/>
            <person name="Lampietro C."/>
            <person name="Lopez Roques C."/>
            <person name="Donnadieu C."/>
            <person name="Braasch I."/>
            <person name="Desvignes T."/>
            <person name="Postlethwait J."/>
            <person name="Bobe J."/>
            <person name="Wedekind C."/>
            <person name="Guiguen Y."/>
        </authorList>
    </citation>
    <scope>NUCLEOTIDE SEQUENCE [LARGE SCALE GENOMIC DNA]</scope>
    <source>
        <strain evidence="10">Cs_M1</strain>
        <tissue evidence="10">Blood</tissue>
    </source>
</reference>
<dbReference type="PANTHER" id="PTHR23412:SF6">
    <property type="entry name" value="MESOTHELIN"/>
    <property type="match status" value="1"/>
</dbReference>
<keyword evidence="4" id="KW-0130">Cell adhesion</keyword>
<name>A0AAN8KY95_9TELE</name>
<dbReference type="Proteomes" id="UP001356427">
    <property type="component" value="Unassembled WGS sequence"/>
</dbReference>
<accession>A0AAN8KY95</accession>
<feature type="transmembrane region" description="Helical" evidence="8">
    <location>
        <begin position="3590"/>
        <end position="3607"/>
    </location>
</feature>
<comment type="caution">
    <text evidence="10">The sequence shown here is derived from an EMBL/GenBank/DDBJ whole genome shotgun (WGS) entry which is preliminary data.</text>
</comment>
<feature type="region of interest" description="Disordered" evidence="7">
    <location>
        <begin position="262"/>
        <end position="303"/>
    </location>
</feature>
<keyword evidence="3 9" id="KW-0732">Signal</keyword>
<evidence type="ECO:0000313" key="11">
    <source>
        <dbReference type="Proteomes" id="UP001356427"/>
    </source>
</evidence>
<evidence type="ECO:0000256" key="4">
    <source>
        <dbReference type="ARBA" id="ARBA00022889"/>
    </source>
</evidence>
<comment type="subcellular location">
    <subcellularLocation>
        <location evidence="1">Membrane</location>
    </subcellularLocation>
</comment>
<dbReference type="Pfam" id="PF06060">
    <property type="entry name" value="Mesothelin"/>
    <property type="match status" value="1"/>
</dbReference>
<evidence type="ECO:0000256" key="8">
    <source>
        <dbReference type="SAM" id="Phobius"/>
    </source>
</evidence>
<proteinExistence type="inferred from homology"/>
<dbReference type="GO" id="GO:0009986">
    <property type="term" value="C:cell surface"/>
    <property type="evidence" value="ECO:0007669"/>
    <property type="project" value="TreeGrafter"/>
</dbReference>
<dbReference type="InterPro" id="IPR010335">
    <property type="entry name" value="Mesothelin"/>
</dbReference>
<feature type="signal peptide" evidence="9">
    <location>
        <begin position="1"/>
        <end position="24"/>
    </location>
</feature>
<dbReference type="GO" id="GO:0007160">
    <property type="term" value="P:cell-matrix adhesion"/>
    <property type="evidence" value="ECO:0007669"/>
    <property type="project" value="TreeGrafter"/>
</dbReference>
<evidence type="ECO:0000256" key="9">
    <source>
        <dbReference type="SAM" id="SignalP"/>
    </source>
</evidence>
<keyword evidence="8" id="KW-0812">Transmembrane</keyword>
<evidence type="ECO:0008006" key="12">
    <source>
        <dbReference type="Google" id="ProtNLM"/>
    </source>
</evidence>
<sequence>MTSRHLFLLMYLTALCCYWGTSDAQRNETCLTQQMCTQAGDPTSNFLQCVGLPDTDTGRDHLQNLKDTIDAALDVYSFMRSSLSQTPVLGLELGISVNPEAKAYQDEDLIKVWMEVKLKPLLSSISRGFLTCLSTKNFSCSTYQTMVEELSDHFSEMDPVRQRWIYTFFMYPFLSGERTGCVRPGQSSEDWLIRNFGSFKAVARMKDFTALNMVFSGLEVLHLLSPEQKAELLLRPEVEGLENGTLSLVFHTLMTEVHPPVENSTWTTPGYPNPTYPPSYTPVYTPRSTSDDEYSPRPPSPKDSLREVVNGFMGVFRPFGSFVREFVSLTHKKPLSEIRSTTLTQVVLNWTLSELAGNYRSQDDEPQDWMKDVLDVEVWYDRVVVPVLRRVLPPGQTHIPGSLKAVFHKVFYLNSDMGSMDNDTMTLDVCSITLEERSCGLTNAVEKVARVLHCVARSNLTMSEETIMRLVVALTGRLDSLVQKFSTANFSEVAHHFQEVFGQADSPALTQENLNDPDFIRLWFQIKLKPLLPSVPPSLLSCLSTKNFTCPVYQALVEELSKHIKLMDQEDEQMYEMYGHMIYKQFMFPFLLNHNSSDPQCISSANSSADWLIKNFGGFSAFAPLRDLYDLNGDFSALSALEVLSPKQTAELVVLPLPGLAGKDVIINTVFDYLTESPKERRLPEFLDHLARLSAEITMPCKSYKIIFERLYQALPSVPPEMEPVVQANIDDLMQTVPEGCGLDEQCPSTPFNDTRVCAGVNSDALQSYLETSNTSNVPCNFTLEEYACASLKDFTAEHLVSLLKCKLPGNASHSKETWKLLLTKLTSALNEALDVFSNMSKPVIGPAVSQALDVIGEIRVNRLTDDQLRDSDVIRKWFSGRLRAFLPSASGGFLHCLSTKNLSCDTYQQILREFSNQFDQMDQMRQELVVKYFIHPFLTKNSSDSGCVSNSNNSVDWLQNNLGRFSVLVSIRDLLELNTGFSPLSALEVLSPKQTAELVVLPLPGLPGKDVIINTVFDYLSKSPKERRLPEFLYHLARLSAETPVGCPVYQTIFVRLYQAMSALPQEMEPIIWASVYDLTESAPMDCALVPGNQQCPVSSHNATRVCAGVDSSALQQFLDSGNSTGHLCDFSIKHYACSQLKDLKAENLVTLLKCKLSENNTYSEETWKLFFTKASAVLDQALVLLSNQSELVIGPEVSQALDVIGEIRVNRLTDDQLRDSDVIRKWFSGRLRAFLPSASGGFLHCLSTKNLSCDTYQQILREFSNQFDQMDQMRQELVVKYFIHPFLTKNSSDSGCVSNSNNSVDWLQNNLGRFSVLVSIRDLLELNTGFSPLSALEVLSPKQTAELVVLPLPGLPGKDVIINTVFDYLTESPKERRLPEFLDHLASLSAEMMLPCDIYKIIFERLYQALTSVPPEMQPVVQANIDNLMQTAPGVSNNTSERDALQSYLETSNTSNVPCNFTLEEYACASLKDFTAEHLVSLLKCKLPGNASHSKETWKLLLTKLTSALDEALDVFSNMSKPVIGPAVSQALDVIGEIRVNRLTDDQLRDSDVIRKWFSGHLRAFLPSASGGFLHCLSTKNLSCDTYQQILREFSNQFDQMDQMRQELVVKYFIHPFLTKNSSDSGCVSNSNNSVDWLQNNLGRFSVLVSIRDLLELNTGFSPLSALEVLSPKQTAELVVLPLPSLPGKDVIINTVFDYLSKSPKERRLPEFLYHLARLSAATPVGCPVYQTIFVRLYQAMSSLPQEMEPIIWASVYDLTESAPMDCALVPGNQQCPVSSHNATRVCAGVDSSALQQFLDSGNSTGHLCDFSIKHYACSQLKDLTAENLVTLLKCKLSENNTYSEETWKLFFTKASAVLDQALVLLSNQSKPVIGPAVSQALDVIGEIRVNRLTEDQLRDSDVVRKWFSGRLRAFLPSASGGFLHCLSTKNLSCDSYQAVVKEFGAQFDHMAPEQEQLVLKELVVPFLSRPTTDSGCVSRSNSSVDWLQLNLGPFSVLMSLRDLLKLNTGFSPLSALEVLSPKQTAELLVLPLPGLPGKNVIINTVFDYLTELPKERRLPEFLQQLVSLSKQENITCASYKIIFTRLDQAVPTVTMEIESALTSSKTALLQTVPSGCIVYSGECNVTPVNETKVCAGVNSTALQRHLDNGQISGVLCDFSIDVYACGSLSVLTSENLVSLLKCKLSGNTSHSAQIWKLFFSKVSGVLDSSLDLFSNTTLEPSSPAVSQALDAIGEVRLDSFSLASLRDQKIINLWFNTRLRPFLPAVSTDFLSCLSTKNFSCSTYQTIVQILSSHRSAMDQARQISVYTTFIEVFLSRNNTADPSCSSGILNSGDWLLNNFRGFSAFASFKDMQRLLTTFSVMEVLPQLTVRQLAGVSSSPGQLSSAAEVNMLMNYVPNILFTDFFNDFSPAITGQESKFPVAVRSAMLQQVFDRGNLSDPSVSDQEVLTWLHSRLRPLLINLSPLHVAPLFGVVAQRNCSIGQQLVEELNTTLPTLQDNTQSNIYNQILLSLQGSSPLRCYGANYNHSFYGFLESSFLGFRFPNLTTFLSLIPRSQMEQLVNSLPVSDLGRFLRRPNVVDSDTKLCQLYSNYAKTPQFLGTENIPESVRRPTLPCVWPQALSSSQRSEVNAWFELRLTNYLPFLTKSLVTSAAVQTAPCLAFQKLISVLGRYNYSAADFVERDVYRETIKPYLTSASVPKCYNASDPELNSTAWFAENIGVFITYLTLEDLNTFGSAQVLQVFTVNLVNIGLLNYTSLPQNLTDYYTSLVYLQDSNFNPLLLPLLFRCVVPGPAFSQLDAEQSMILLHSLTGLCTNLDPQVSSALAGNMGDNINSNSIAALGNKSTALSEGQITMAPASVLWASLSILTTVTGWNQGQAMAIIQSLMMSGTLQINNASTLMMLGSLVIGVPSATFSSISGTELLKASQNPTFLTYMMTAPTIIIQTFVTQLITVSTNSDSIIQKVPDSMATEIPRSLLQGFSQSSVEKLNQKTWKHEQAVLFFDTVAVGFNNSDKLSSSVLQGFSCTRVTDMTRTKIKNLVKACRRKGNNRVVLRETQLTCMYNYIKVESDVTSYNLYPPDMLLYYDYSKVSQDTCRLYFSELGDADFSVFSEALSFKRTALVDNAMTCLGISGKLLTNDSLQVLGNMVCVLDGSYIQNSDQLILQKLQNCNDLTDGQVAAIETLLTSGNTQYGLPATWNRQTLDNLGILPLYLTSSFYQNFSKKVKSQFLQSFLKVLSQKGTSRQKKRRMKTAIRQSIIKQSQSKRSIGSECIVGEITQVTISENTFPFNYETVTMFNCCLTAKTVNDNLDAITAKVDDQEYLKVVLARLREVALGPASRVATNADITMWNITKIDTLSALMDSSNGNWDAAMAQAIISKYLRNSGNTLGSAELNAIGGPNLCSLDTSLLKTITQSSLSNANALTVTNCTIEKKRALFTITQPYIGGANSAYVQRLSTSNINMDMATFITLDPTVIHTLSVSQVSGLLGSNMPELKSYANQSVVQAWITTRFQSDLDSLGLGLIGGKADPTTVGLGTIFVPSTTVGVAGGAGSVTTVAGGTGSVTTVAGGAAATTASGGAINRPTFGLHLLLTTLAIAILYILH</sequence>
<dbReference type="PANTHER" id="PTHR23412">
    <property type="entry name" value="STEREOCILIN RELATED"/>
    <property type="match status" value="1"/>
</dbReference>
<comment type="similarity">
    <text evidence="2">Belongs to the mesothelin family.</text>
</comment>
<protein>
    <recommendedName>
        <fullName evidence="12">Mesothelin</fullName>
    </recommendedName>
</protein>
<keyword evidence="5 8" id="KW-0472">Membrane</keyword>
<evidence type="ECO:0000256" key="6">
    <source>
        <dbReference type="ARBA" id="ARBA00023180"/>
    </source>
</evidence>